<evidence type="ECO:0000313" key="1">
    <source>
        <dbReference type="EMBL" id="RDY03403.1"/>
    </source>
</evidence>
<name>A0A371HKT2_MUCPR</name>
<comment type="caution">
    <text evidence="1">The sequence shown here is derived from an EMBL/GenBank/DDBJ whole genome shotgun (WGS) entry which is preliminary data.</text>
</comment>
<protein>
    <submittedName>
        <fullName evidence="1">Uncharacterized protein</fullName>
    </submittedName>
</protein>
<gene>
    <name evidence="1" type="ORF">CR513_13021</name>
</gene>
<reference evidence="1" key="1">
    <citation type="submission" date="2018-05" db="EMBL/GenBank/DDBJ databases">
        <title>Draft genome of Mucuna pruriens seed.</title>
        <authorList>
            <person name="Nnadi N.E."/>
            <person name="Vos R."/>
            <person name="Hasami M.H."/>
            <person name="Devisetty U.K."/>
            <person name="Aguiy J.C."/>
        </authorList>
    </citation>
    <scope>NUCLEOTIDE SEQUENCE [LARGE SCALE GENOMIC DNA]</scope>
    <source>
        <strain evidence="1">JCA_2017</strain>
    </source>
</reference>
<evidence type="ECO:0000313" key="2">
    <source>
        <dbReference type="Proteomes" id="UP000257109"/>
    </source>
</evidence>
<accession>A0A371HKT2</accession>
<dbReference type="Proteomes" id="UP000257109">
    <property type="component" value="Unassembled WGS sequence"/>
</dbReference>
<organism evidence="1 2">
    <name type="scientific">Mucuna pruriens</name>
    <name type="common">Velvet bean</name>
    <name type="synonym">Dolichos pruriens</name>
    <dbReference type="NCBI Taxonomy" id="157652"/>
    <lineage>
        <taxon>Eukaryota</taxon>
        <taxon>Viridiplantae</taxon>
        <taxon>Streptophyta</taxon>
        <taxon>Embryophyta</taxon>
        <taxon>Tracheophyta</taxon>
        <taxon>Spermatophyta</taxon>
        <taxon>Magnoliopsida</taxon>
        <taxon>eudicotyledons</taxon>
        <taxon>Gunneridae</taxon>
        <taxon>Pentapetalae</taxon>
        <taxon>rosids</taxon>
        <taxon>fabids</taxon>
        <taxon>Fabales</taxon>
        <taxon>Fabaceae</taxon>
        <taxon>Papilionoideae</taxon>
        <taxon>50 kb inversion clade</taxon>
        <taxon>NPAAA clade</taxon>
        <taxon>indigoferoid/millettioid clade</taxon>
        <taxon>Phaseoleae</taxon>
        <taxon>Mucuna</taxon>
    </lineage>
</organism>
<proteinExistence type="predicted"/>
<dbReference type="EMBL" id="QJKJ01002309">
    <property type="protein sequence ID" value="RDY03403.1"/>
    <property type="molecule type" value="Genomic_DNA"/>
</dbReference>
<keyword evidence="2" id="KW-1185">Reference proteome</keyword>
<sequence>MTTGADEAREAEVVINEGDGRKGDNTWGHSKWVDNSWIRSICPFKNNLLAEIIELSPLIPVDPNLANNSNEMHYTTWFERNRVDDVLCWEMPNGKNEGGEEPIVSIVLTDAQLEQLEKLRTEDHKVKHYLFRAIDRSVFEQILDRSTSKIV</sequence>
<feature type="non-terminal residue" evidence="1">
    <location>
        <position position="1"/>
    </location>
</feature>
<dbReference type="AlphaFoldDB" id="A0A371HKT2"/>